<dbReference type="Pfam" id="PF00098">
    <property type="entry name" value="zf-CCHC"/>
    <property type="match status" value="1"/>
</dbReference>
<evidence type="ECO:0000313" key="10">
    <source>
        <dbReference type="Proteomes" id="UP000821837"/>
    </source>
</evidence>
<keyword evidence="5" id="KW-0479">Metal-binding</keyword>
<dbReference type="InterPro" id="IPR043502">
    <property type="entry name" value="DNA/RNA_pol_sf"/>
</dbReference>
<accession>A0A9D4T070</accession>
<name>A0A9D4T070_RHISA</name>
<dbReference type="SMART" id="SM00343">
    <property type="entry name" value="ZnF_C2HC"/>
    <property type="match status" value="1"/>
</dbReference>
<dbReference type="InterPro" id="IPR001878">
    <property type="entry name" value="Znf_CCHC"/>
</dbReference>
<reference evidence="9" key="2">
    <citation type="submission" date="2021-09" db="EMBL/GenBank/DDBJ databases">
        <authorList>
            <person name="Jia N."/>
            <person name="Wang J."/>
            <person name="Shi W."/>
            <person name="Du L."/>
            <person name="Sun Y."/>
            <person name="Zhan W."/>
            <person name="Jiang J."/>
            <person name="Wang Q."/>
            <person name="Zhang B."/>
            <person name="Ji P."/>
            <person name="Sakyi L.B."/>
            <person name="Cui X."/>
            <person name="Yuan T."/>
            <person name="Jiang B."/>
            <person name="Yang W."/>
            <person name="Lam T.T.-Y."/>
            <person name="Chang Q."/>
            <person name="Ding S."/>
            <person name="Wang X."/>
            <person name="Zhu J."/>
            <person name="Ruan X."/>
            <person name="Zhao L."/>
            <person name="Wei J."/>
            <person name="Que T."/>
            <person name="Du C."/>
            <person name="Cheng J."/>
            <person name="Dai P."/>
            <person name="Han X."/>
            <person name="Huang E."/>
            <person name="Gao Y."/>
            <person name="Liu J."/>
            <person name="Shao H."/>
            <person name="Ye R."/>
            <person name="Li L."/>
            <person name="Wei W."/>
            <person name="Wang X."/>
            <person name="Wang C."/>
            <person name="Huo Q."/>
            <person name="Li W."/>
            <person name="Guo W."/>
            <person name="Chen H."/>
            <person name="Chen S."/>
            <person name="Zhou L."/>
            <person name="Zhou L."/>
            <person name="Ni X."/>
            <person name="Tian J."/>
            <person name="Zhou Y."/>
            <person name="Sheng Y."/>
            <person name="Liu T."/>
            <person name="Pan Y."/>
            <person name="Xia L."/>
            <person name="Li J."/>
            <person name="Zhao F."/>
            <person name="Cao W."/>
        </authorList>
    </citation>
    <scope>NUCLEOTIDE SEQUENCE</scope>
    <source>
        <strain evidence="9">Rsan-2018</strain>
        <tissue evidence="9">Larvae</tissue>
    </source>
</reference>
<dbReference type="Pfam" id="PF00078">
    <property type="entry name" value="RVT_1"/>
    <property type="match status" value="1"/>
</dbReference>
<comment type="caution">
    <text evidence="9">The sequence shown here is derived from an EMBL/GenBank/DDBJ whole genome shotgun (WGS) entry which is preliminary data.</text>
</comment>
<dbReference type="Pfam" id="PF13650">
    <property type="entry name" value="Asp_protease_2"/>
    <property type="match status" value="1"/>
</dbReference>
<dbReference type="GO" id="GO:0071897">
    <property type="term" value="P:DNA biosynthetic process"/>
    <property type="evidence" value="ECO:0007669"/>
    <property type="project" value="UniProtKB-ARBA"/>
</dbReference>
<dbReference type="Pfam" id="PF02037">
    <property type="entry name" value="SAP"/>
    <property type="match status" value="1"/>
</dbReference>
<dbReference type="Gene3D" id="4.10.60.10">
    <property type="entry name" value="Zinc finger, CCHC-type"/>
    <property type="match status" value="1"/>
</dbReference>
<feature type="region of interest" description="Disordered" evidence="6">
    <location>
        <begin position="236"/>
        <end position="257"/>
    </location>
</feature>
<proteinExistence type="predicted"/>
<keyword evidence="10" id="KW-1185">Reference proteome</keyword>
<dbReference type="CDD" id="cd01647">
    <property type="entry name" value="RT_LTR"/>
    <property type="match status" value="1"/>
</dbReference>
<dbReference type="PROSITE" id="PS50800">
    <property type="entry name" value="SAP"/>
    <property type="match status" value="1"/>
</dbReference>
<feature type="region of interest" description="Disordered" evidence="6">
    <location>
        <begin position="137"/>
        <end position="207"/>
    </location>
</feature>
<dbReference type="Proteomes" id="UP000821837">
    <property type="component" value="Chromosome 3"/>
</dbReference>
<evidence type="ECO:0000259" key="7">
    <source>
        <dbReference type="PROSITE" id="PS50158"/>
    </source>
</evidence>
<feature type="compositionally biased region" description="Polar residues" evidence="6">
    <location>
        <begin position="137"/>
        <end position="163"/>
    </location>
</feature>
<dbReference type="InterPro" id="IPR003034">
    <property type="entry name" value="SAP_dom"/>
</dbReference>
<evidence type="ECO:0000256" key="2">
    <source>
        <dbReference type="ARBA" id="ARBA00022695"/>
    </source>
</evidence>
<dbReference type="GO" id="GO:0003676">
    <property type="term" value="F:nucleic acid binding"/>
    <property type="evidence" value="ECO:0007669"/>
    <property type="project" value="InterPro"/>
</dbReference>
<evidence type="ECO:0000259" key="8">
    <source>
        <dbReference type="PROSITE" id="PS50800"/>
    </source>
</evidence>
<evidence type="ECO:0000313" key="9">
    <source>
        <dbReference type="EMBL" id="KAH7961362.1"/>
    </source>
</evidence>
<feature type="compositionally biased region" description="Basic and acidic residues" evidence="6">
    <location>
        <begin position="487"/>
        <end position="498"/>
    </location>
</feature>
<evidence type="ECO:0000256" key="1">
    <source>
        <dbReference type="ARBA" id="ARBA00022679"/>
    </source>
</evidence>
<dbReference type="SUPFAM" id="SSF56672">
    <property type="entry name" value="DNA/RNA polymerases"/>
    <property type="match status" value="1"/>
</dbReference>
<evidence type="ECO:0000256" key="3">
    <source>
        <dbReference type="ARBA" id="ARBA00022722"/>
    </source>
</evidence>
<dbReference type="PROSITE" id="PS50158">
    <property type="entry name" value="ZF_CCHC"/>
    <property type="match status" value="1"/>
</dbReference>
<dbReference type="GO" id="GO:0016779">
    <property type="term" value="F:nucleotidyltransferase activity"/>
    <property type="evidence" value="ECO:0007669"/>
    <property type="project" value="UniProtKB-KW"/>
</dbReference>
<keyword evidence="4" id="KW-0378">Hydrolase</keyword>
<feature type="region of interest" description="Disordered" evidence="6">
    <location>
        <begin position="410"/>
        <end position="464"/>
    </location>
</feature>
<dbReference type="SUPFAM" id="SSF50630">
    <property type="entry name" value="Acid proteases"/>
    <property type="match status" value="1"/>
</dbReference>
<feature type="domain" description="SAP" evidence="8">
    <location>
        <begin position="51"/>
        <end position="85"/>
    </location>
</feature>
<dbReference type="InterPro" id="IPR036875">
    <property type="entry name" value="Znf_CCHC_sf"/>
</dbReference>
<dbReference type="GO" id="GO:0008270">
    <property type="term" value="F:zinc ion binding"/>
    <property type="evidence" value="ECO:0007669"/>
    <property type="project" value="UniProtKB-KW"/>
</dbReference>
<feature type="compositionally biased region" description="Polar residues" evidence="6">
    <location>
        <begin position="422"/>
        <end position="434"/>
    </location>
</feature>
<keyword evidence="5" id="KW-0863">Zinc-finger</keyword>
<keyword evidence="2" id="KW-0548">Nucleotidyltransferase</keyword>
<gene>
    <name evidence="9" type="ORF">HPB52_008172</name>
</gene>
<keyword evidence="3" id="KW-0540">Nuclease</keyword>
<dbReference type="PANTHER" id="PTHR37984:SF5">
    <property type="entry name" value="PROTEIN NYNRIN-LIKE"/>
    <property type="match status" value="1"/>
</dbReference>
<feature type="region of interest" description="Disordered" evidence="6">
    <location>
        <begin position="1"/>
        <end position="34"/>
    </location>
</feature>
<dbReference type="AlphaFoldDB" id="A0A9D4T070"/>
<dbReference type="InterPro" id="IPR021109">
    <property type="entry name" value="Peptidase_aspartic_dom_sf"/>
</dbReference>
<sequence>MAQSTGFESTELHGEGETTPRDGATPRRTSSSYSEATIVESLLTTLDSSTMATATKKQLVDELRLRGLRCSGRKDELIARLIRYNTTRQALEPTDSSTNDQAADDDDRQAHLETLSADNARLRAELNSLRAQLNCATTSEQRETSYNASHNASLPTKRVTTPTHGLCHSVPADTTMPSGSTQSSPLNDGTNQDAERPAAPTVSTHGGEPSMAQILAALVNTQALLANSLSRCPPTTSPIQIHSTSDTSSSIPTFDGTPQQSAHEWIVQVERIAALAHWTPSLTLVTATSRLTGSAKDWHSAYGSQHDTWEQWKEALTLRFKRKLTMQEFLELQTKRRLQSHETIVEYMYSKNAILNKAPYRLAEEERISLILSGIEDDTWANPLAAQLCGTVTELIDRAALLDARRRMTVCADNDEKPPPSTTSRGQGSSQRVPASSSANLLTANSRSDSSGTPRPRPTSSRSCFNCGDIGHLSRDCSKPKTPATIRADEKRAKRDNSSHGTGTASARQANCFLHSTGGTLPIVSGTANNRPVRVCIDSGANISIMSANALTDDIPTHAWVSREDIEVLNRSIRPTLAATIDVTLGTTNVRLEDVVVTELPSGIDLILGSDWRRVASVDVTFHTSNDVTIVPVETTGKTLSSEVPPPKQGTPHRTGETLIASFCRQSNESVSKDDGFVRLNTKCPAPDEDFMSLVEDATRRITKDATEAERDELRAILLRHHQAFTSKADTLGVCPHTEHSIELRDNIPVSSRPYRCSPADHKFIREQVNDYLNNGIIRPSESECGAPTIVVDQPHHPMTPRRMVHDYRKLNEKTINPSYSMPVMEDVVDDVMRDGSAYFTVLDVKTAFLTIRMKPDDVHKTAFVTPDGKYEYLRMAFGFARLLKACKESCVARSTAYLGHPRTWTMSGRKPQQ</sequence>
<dbReference type="InterPro" id="IPR050951">
    <property type="entry name" value="Retrovirus_Pol_polyprotein"/>
</dbReference>
<dbReference type="InterPro" id="IPR000477">
    <property type="entry name" value="RT_dom"/>
</dbReference>
<dbReference type="VEuPathDB" id="VectorBase:RSAN_031806"/>
<dbReference type="Gene3D" id="1.10.720.30">
    <property type="entry name" value="SAP domain"/>
    <property type="match status" value="1"/>
</dbReference>
<keyword evidence="1" id="KW-0808">Transferase</keyword>
<feature type="compositionally biased region" description="Basic and acidic residues" evidence="6">
    <location>
        <begin position="10"/>
        <end position="20"/>
    </location>
</feature>
<dbReference type="CDD" id="cd00303">
    <property type="entry name" value="retropepsin_like"/>
    <property type="match status" value="1"/>
</dbReference>
<dbReference type="InterPro" id="IPR036361">
    <property type="entry name" value="SAP_dom_sf"/>
</dbReference>
<feature type="compositionally biased region" description="Polar residues" evidence="6">
    <location>
        <begin position="175"/>
        <end position="192"/>
    </location>
</feature>
<reference evidence="9" key="1">
    <citation type="journal article" date="2020" name="Cell">
        <title>Large-Scale Comparative Analyses of Tick Genomes Elucidate Their Genetic Diversity and Vector Capacities.</title>
        <authorList>
            <consortium name="Tick Genome and Microbiome Consortium (TIGMIC)"/>
            <person name="Jia N."/>
            <person name="Wang J."/>
            <person name="Shi W."/>
            <person name="Du L."/>
            <person name="Sun Y."/>
            <person name="Zhan W."/>
            <person name="Jiang J.F."/>
            <person name="Wang Q."/>
            <person name="Zhang B."/>
            <person name="Ji P."/>
            <person name="Bell-Sakyi L."/>
            <person name="Cui X.M."/>
            <person name="Yuan T.T."/>
            <person name="Jiang B.G."/>
            <person name="Yang W.F."/>
            <person name="Lam T.T."/>
            <person name="Chang Q.C."/>
            <person name="Ding S.J."/>
            <person name="Wang X.J."/>
            <person name="Zhu J.G."/>
            <person name="Ruan X.D."/>
            <person name="Zhao L."/>
            <person name="Wei J.T."/>
            <person name="Ye R.Z."/>
            <person name="Que T.C."/>
            <person name="Du C.H."/>
            <person name="Zhou Y.H."/>
            <person name="Cheng J.X."/>
            <person name="Dai P.F."/>
            <person name="Guo W.B."/>
            <person name="Han X.H."/>
            <person name="Huang E.J."/>
            <person name="Li L.F."/>
            <person name="Wei W."/>
            <person name="Gao Y.C."/>
            <person name="Liu J.Z."/>
            <person name="Shao H.Z."/>
            <person name="Wang X."/>
            <person name="Wang C.C."/>
            <person name="Yang T.C."/>
            <person name="Huo Q.B."/>
            <person name="Li W."/>
            <person name="Chen H.Y."/>
            <person name="Chen S.E."/>
            <person name="Zhou L.G."/>
            <person name="Ni X.B."/>
            <person name="Tian J.H."/>
            <person name="Sheng Y."/>
            <person name="Liu T."/>
            <person name="Pan Y.S."/>
            <person name="Xia L.Y."/>
            <person name="Li J."/>
            <person name="Zhao F."/>
            <person name="Cao W.C."/>
        </authorList>
    </citation>
    <scope>NUCLEOTIDE SEQUENCE</scope>
    <source>
        <strain evidence="9">Rsan-2018</strain>
    </source>
</reference>
<evidence type="ECO:0000256" key="4">
    <source>
        <dbReference type="ARBA" id="ARBA00022759"/>
    </source>
</evidence>
<dbReference type="Gene3D" id="2.40.70.10">
    <property type="entry name" value="Acid Proteases"/>
    <property type="match status" value="1"/>
</dbReference>
<dbReference type="SUPFAM" id="SSF57756">
    <property type="entry name" value="Retrovirus zinc finger-like domains"/>
    <property type="match status" value="1"/>
</dbReference>
<feature type="region of interest" description="Disordered" evidence="6">
    <location>
        <begin position="476"/>
        <end position="505"/>
    </location>
</feature>
<dbReference type="GO" id="GO:0004519">
    <property type="term" value="F:endonuclease activity"/>
    <property type="evidence" value="ECO:0007669"/>
    <property type="project" value="UniProtKB-KW"/>
</dbReference>
<keyword evidence="4" id="KW-0255">Endonuclease</keyword>
<evidence type="ECO:0000256" key="5">
    <source>
        <dbReference type="PROSITE-ProRule" id="PRU00047"/>
    </source>
</evidence>
<evidence type="ECO:0000256" key="6">
    <source>
        <dbReference type="SAM" id="MobiDB-lite"/>
    </source>
</evidence>
<organism evidence="9 10">
    <name type="scientific">Rhipicephalus sanguineus</name>
    <name type="common">Brown dog tick</name>
    <name type="synonym">Ixodes sanguineus</name>
    <dbReference type="NCBI Taxonomy" id="34632"/>
    <lineage>
        <taxon>Eukaryota</taxon>
        <taxon>Metazoa</taxon>
        <taxon>Ecdysozoa</taxon>
        <taxon>Arthropoda</taxon>
        <taxon>Chelicerata</taxon>
        <taxon>Arachnida</taxon>
        <taxon>Acari</taxon>
        <taxon>Parasitiformes</taxon>
        <taxon>Ixodida</taxon>
        <taxon>Ixodoidea</taxon>
        <taxon>Ixodidae</taxon>
        <taxon>Rhipicephalinae</taxon>
        <taxon>Rhipicephalus</taxon>
        <taxon>Rhipicephalus</taxon>
    </lineage>
</organism>
<keyword evidence="5" id="KW-0862">Zinc</keyword>
<feature type="domain" description="CCHC-type" evidence="7">
    <location>
        <begin position="464"/>
        <end position="479"/>
    </location>
</feature>
<feature type="compositionally biased region" description="Low complexity" evidence="6">
    <location>
        <begin position="435"/>
        <end position="463"/>
    </location>
</feature>
<protein>
    <submittedName>
        <fullName evidence="9">Uncharacterized protein</fullName>
    </submittedName>
</protein>
<dbReference type="EMBL" id="JABSTV010001249">
    <property type="protein sequence ID" value="KAH7961362.1"/>
    <property type="molecule type" value="Genomic_DNA"/>
</dbReference>
<dbReference type="SMART" id="SM00513">
    <property type="entry name" value="SAP"/>
    <property type="match status" value="1"/>
</dbReference>
<dbReference type="PANTHER" id="PTHR37984">
    <property type="entry name" value="PROTEIN CBG26694"/>
    <property type="match status" value="1"/>
</dbReference>
<dbReference type="Gene3D" id="3.10.10.10">
    <property type="entry name" value="HIV Type 1 Reverse Transcriptase, subunit A, domain 1"/>
    <property type="match status" value="1"/>
</dbReference>